<dbReference type="PANTHER" id="PTHR36933:SF1">
    <property type="entry name" value="SLL0788 PROTEIN"/>
    <property type="match status" value="1"/>
</dbReference>
<evidence type="ECO:0000259" key="2">
    <source>
        <dbReference type="Pfam" id="PF03713"/>
    </source>
</evidence>
<name>A0A5C8HZV9_9MICO</name>
<dbReference type="AlphaFoldDB" id="A0A5C8HZV9"/>
<sequence>MTRSRMAVVGVTVASLTAAAIVAVSVLGMAPPLEGATVAAARAAVVEFPTEVDYCYVEGMRPHHEQALEMSELVLAADGVSDRVRALAEFIVVDQTREIEQMSAWRKAWADALAESSGDSPAAHAHDAPAETSPDDVATGCGHSSHSEMAGMATPDQLAALGAASGSDAERLFLQLMIVHHEGALVMAEKAVKEGRNAFIRSSGKHVIVEQKREIDAMTALLAES</sequence>
<dbReference type="Gene3D" id="1.20.1260.10">
    <property type="match status" value="1"/>
</dbReference>
<keyword evidence="4" id="KW-1185">Reference proteome</keyword>
<dbReference type="OrthoDB" id="26872at2"/>
<organism evidence="3 4">
    <name type="scientific">Microbacterium hatanonis</name>
    <dbReference type="NCBI Taxonomy" id="404366"/>
    <lineage>
        <taxon>Bacteria</taxon>
        <taxon>Bacillati</taxon>
        <taxon>Actinomycetota</taxon>
        <taxon>Actinomycetes</taxon>
        <taxon>Micrococcales</taxon>
        <taxon>Microbacteriaceae</taxon>
        <taxon>Microbacterium</taxon>
    </lineage>
</organism>
<reference evidence="3 4" key="1">
    <citation type="submission" date="2019-08" db="EMBL/GenBank/DDBJ databases">
        <authorList>
            <person name="Dong K."/>
        </authorList>
    </citation>
    <scope>NUCLEOTIDE SEQUENCE [LARGE SCALE GENOMIC DNA]</scope>
    <source>
        <strain evidence="3 4">JCM14558</strain>
    </source>
</reference>
<accession>A0A5C8HZV9</accession>
<evidence type="ECO:0000313" key="3">
    <source>
        <dbReference type="EMBL" id="TXK12136.1"/>
    </source>
</evidence>
<feature type="domain" description="DUF305" evidence="2">
    <location>
        <begin position="53"/>
        <end position="222"/>
    </location>
</feature>
<feature type="region of interest" description="Disordered" evidence="1">
    <location>
        <begin position="116"/>
        <end position="149"/>
    </location>
</feature>
<gene>
    <name evidence="3" type="ORF">FVP77_01180</name>
</gene>
<dbReference type="Proteomes" id="UP000321034">
    <property type="component" value="Unassembled WGS sequence"/>
</dbReference>
<dbReference type="InterPro" id="IPR005183">
    <property type="entry name" value="DUF305_CopM-like"/>
</dbReference>
<dbReference type="InterPro" id="IPR012347">
    <property type="entry name" value="Ferritin-like"/>
</dbReference>
<dbReference type="PANTHER" id="PTHR36933">
    <property type="entry name" value="SLL0788 PROTEIN"/>
    <property type="match status" value="1"/>
</dbReference>
<dbReference type="Pfam" id="PF03713">
    <property type="entry name" value="DUF305"/>
    <property type="match status" value="1"/>
</dbReference>
<dbReference type="EMBL" id="VRSV01000001">
    <property type="protein sequence ID" value="TXK12136.1"/>
    <property type="molecule type" value="Genomic_DNA"/>
</dbReference>
<comment type="caution">
    <text evidence="3">The sequence shown here is derived from an EMBL/GenBank/DDBJ whole genome shotgun (WGS) entry which is preliminary data.</text>
</comment>
<evidence type="ECO:0000313" key="4">
    <source>
        <dbReference type="Proteomes" id="UP000321034"/>
    </source>
</evidence>
<dbReference type="RefSeq" id="WP_147892877.1">
    <property type="nucleotide sequence ID" value="NZ_BAAANR010000001.1"/>
</dbReference>
<proteinExistence type="predicted"/>
<evidence type="ECO:0000256" key="1">
    <source>
        <dbReference type="SAM" id="MobiDB-lite"/>
    </source>
</evidence>
<protein>
    <submittedName>
        <fullName evidence="3">DUF305 domain-containing protein</fullName>
    </submittedName>
</protein>